<dbReference type="PRINTS" id="PR00019">
    <property type="entry name" value="LEURICHRPT"/>
</dbReference>
<dbReference type="SUPFAM" id="SSF52058">
    <property type="entry name" value="L domain-like"/>
    <property type="match status" value="2"/>
</dbReference>
<dbReference type="InterPro" id="IPR046956">
    <property type="entry name" value="RLP23-like"/>
</dbReference>
<dbReference type="Pfam" id="PF00560">
    <property type="entry name" value="LRR_1"/>
    <property type="match status" value="4"/>
</dbReference>
<keyword evidence="5" id="KW-0472">Membrane</keyword>
<keyword evidence="2" id="KW-0812">Transmembrane</keyword>
<evidence type="ECO:0000256" key="2">
    <source>
        <dbReference type="ARBA" id="ARBA00022692"/>
    </source>
</evidence>
<dbReference type="EMBL" id="JAHRHJ020000003">
    <property type="protein sequence ID" value="KAH9322655.1"/>
    <property type="molecule type" value="Genomic_DNA"/>
</dbReference>
<keyword evidence="6" id="KW-0325">Glycoprotein</keyword>
<evidence type="ECO:0000256" key="3">
    <source>
        <dbReference type="ARBA" id="ARBA00022729"/>
    </source>
</evidence>
<evidence type="ECO:0000313" key="8">
    <source>
        <dbReference type="Proteomes" id="UP000824469"/>
    </source>
</evidence>
<reference evidence="7 8" key="1">
    <citation type="journal article" date="2021" name="Nat. Plants">
        <title>The Taxus genome provides insights into paclitaxel biosynthesis.</title>
        <authorList>
            <person name="Xiong X."/>
            <person name="Gou J."/>
            <person name="Liao Q."/>
            <person name="Li Y."/>
            <person name="Zhou Q."/>
            <person name="Bi G."/>
            <person name="Li C."/>
            <person name="Du R."/>
            <person name="Wang X."/>
            <person name="Sun T."/>
            <person name="Guo L."/>
            <person name="Liang H."/>
            <person name="Lu P."/>
            <person name="Wu Y."/>
            <person name="Zhang Z."/>
            <person name="Ro D.K."/>
            <person name="Shang Y."/>
            <person name="Huang S."/>
            <person name="Yan J."/>
        </authorList>
    </citation>
    <scope>NUCLEOTIDE SEQUENCE [LARGE SCALE GENOMIC DNA]</scope>
    <source>
        <strain evidence="7">Ta-2019</strain>
    </source>
</reference>
<dbReference type="FunFam" id="3.80.10.10:FF:000221">
    <property type="entry name" value="Leucine-rich repeat receptor-like protein kinase PXL1"/>
    <property type="match status" value="1"/>
</dbReference>
<dbReference type="Proteomes" id="UP000824469">
    <property type="component" value="Unassembled WGS sequence"/>
</dbReference>
<name>A0AA38LHH0_TAXCH</name>
<dbReference type="InterPro" id="IPR032675">
    <property type="entry name" value="LRR_dom_sf"/>
</dbReference>
<sequence>MEVFYRPEVRSSRKVELDALLFSENQKTMACAMVSFSGNESVIAYSKIIVSSGIGELKKLKILDLSSNNLSGFIPNRIVSLQAMTITTENGIMVNESYDSVSYPVDYFGLYYDELDMIIKGINQHYPYILSTMRLIDLSNNKLSGIDLSNNKLNGDVPSDFRKLKGLRFLNLSMNNLNGTIPISLGKMNQLESLDLSKNRFSGIIPWQLQSLSYVASLNLSMNNLSGGIPQGV</sequence>
<dbReference type="PANTHER" id="PTHR48063">
    <property type="entry name" value="LRR RECEPTOR-LIKE KINASE"/>
    <property type="match status" value="1"/>
</dbReference>
<comment type="subcellular location">
    <subcellularLocation>
        <location evidence="1">Membrane</location>
        <topology evidence="1">Single-pass type I membrane protein</topology>
    </subcellularLocation>
</comment>
<keyword evidence="3" id="KW-0732">Signal</keyword>
<accession>A0AA38LHH0</accession>
<dbReference type="PANTHER" id="PTHR48063:SF112">
    <property type="entry name" value="RECEPTOR LIKE PROTEIN 30-LIKE"/>
    <property type="match status" value="1"/>
</dbReference>
<dbReference type="Gene3D" id="3.80.10.10">
    <property type="entry name" value="Ribonuclease Inhibitor"/>
    <property type="match status" value="1"/>
</dbReference>
<evidence type="ECO:0000313" key="7">
    <source>
        <dbReference type="EMBL" id="KAH9322655.1"/>
    </source>
</evidence>
<evidence type="ECO:0000256" key="5">
    <source>
        <dbReference type="ARBA" id="ARBA00023136"/>
    </source>
</evidence>
<dbReference type="AlphaFoldDB" id="A0AA38LHH0"/>
<comment type="caution">
    <text evidence="7">The sequence shown here is derived from an EMBL/GenBank/DDBJ whole genome shotgun (WGS) entry which is preliminary data.</text>
</comment>
<protein>
    <submittedName>
        <fullName evidence="7">Uncharacterized protein</fullName>
    </submittedName>
</protein>
<dbReference type="GO" id="GO:0016020">
    <property type="term" value="C:membrane"/>
    <property type="evidence" value="ECO:0007669"/>
    <property type="project" value="UniProtKB-SubCell"/>
</dbReference>
<evidence type="ECO:0000256" key="4">
    <source>
        <dbReference type="ARBA" id="ARBA00022989"/>
    </source>
</evidence>
<evidence type="ECO:0000256" key="1">
    <source>
        <dbReference type="ARBA" id="ARBA00004479"/>
    </source>
</evidence>
<evidence type="ECO:0000256" key="6">
    <source>
        <dbReference type="ARBA" id="ARBA00023180"/>
    </source>
</evidence>
<proteinExistence type="predicted"/>
<keyword evidence="4" id="KW-1133">Transmembrane helix</keyword>
<gene>
    <name evidence="7" type="ORF">KI387_017294</name>
</gene>
<organism evidence="7 8">
    <name type="scientific">Taxus chinensis</name>
    <name type="common">Chinese yew</name>
    <name type="synonym">Taxus wallichiana var. chinensis</name>
    <dbReference type="NCBI Taxonomy" id="29808"/>
    <lineage>
        <taxon>Eukaryota</taxon>
        <taxon>Viridiplantae</taxon>
        <taxon>Streptophyta</taxon>
        <taxon>Embryophyta</taxon>
        <taxon>Tracheophyta</taxon>
        <taxon>Spermatophyta</taxon>
        <taxon>Pinopsida</taxon>
        <taxon>Pinidae</taxon>
        <taxon>Conifers II</taxon>
        <taxon>Cupressales</taxon>
        <taxon>Taxaceae</taxon>
        <taxon>Taxus</taxon>
    </lineage>
</organism>
<dbReference type="OMA" id="TWRVEEE"/>
<dbReference type="InterPro" id="IPR001611">
    <property type="entry name" value="Leu-rich_rpt"/>
</dbReference>
<keyword evidence="8" id="KW-1185">Reference proteome</keyword>